<proteinExistence type="inferred from homology"/>
<dbReference type="InterPro" id="IPR016180">
    <property type="entry name" value="Ribosomal_uL16_dom"/>
</dbReference>
<dbReference type="Proteomes" id="UP000038830">
    <property type="component" value="Unassembled WGS sequence"/>
</dbReference>
<dbReference type="Proteomes" id="UP000094389">
    <property type="component" value="Unassembled WGS sequence"/>
</dbReference>
<evidence type="ECO:0000256" key="1">
    <source>
        <dbReference type="ARBA" id="ARBA00008931"/>
    </source>
</evidence>
<accession>A0A0H5CF31</accession>
<dbReference type="InterPro" id="IPR020798">
    <property type="entry name" value="Ribosomal_uL16_CS"/>
</dbReference>
<dbReference type="PANTHER" id="PTHR12220:SF13">
    <property type="entry name" value="LARGE RIBOSOMAL SUBUNIT PROTEIN UL16M"/>
    <property type="match status" value="1"/>
</dbReference>
<dbReference type="FunFam" id="3.90.1170.10:FF:000010">
    <property type="entry name" value="60S ribosomal protein L16, mitochondrial"/>
    <property type="match status" value="1"/>
</dbReference>
<dbReference type="PRINTS" id="PR00060">
    <property type="entry name" value="RIBOSOMALL16"/>
</dbReference>
<gene>
    <name evidence="5" type="ORF">BN1211_3713</name>
    <name evidence="6" type="ORF">CYBJADRAFT_166985</name>
</gene>
<dbReference type="GO" id="GO:0019843">
    <property type="term" value="F:rRNA binding"/>
    <property type="evidence" value="ECO:0007669"/>
    <property type="project" value="InterPro"/>
</dbReference>
<dbReference type="EMBL" id="KV453928">
    <property type="protein sequence ID" value="ODV74292.1"/>
    <property type="molecule type" value="Genomic_DNA"/>
</dbReference>
<reference evidence="5" key="1">
    <citation type="submission" date="2014-12" db="EMBL/GenBank/DDBJ databases">
        <authorList>
            <person name="Jaenicke S."/>
        </authorList>
    </citation>
    <scope>NUCLEOTIDE SEQUENCE [LARGE SCALE GENOMIC DNA]</scope>
    <source>
        <strain evidence="5">CBS1600</strain>
    </source>
</reference>
<sequence length="221" mass="25109">MFSCGLNLVKSSLLRPQLPVQPLSVGKRFSHEYAPRFKQIRKAQKGRVPVRTGGSTKGNTLKFGTYGLRLKSEGTRLKAIHLKEADNIIMKLMRANGGKLWRRLSTSIGVAIKGNETRMGKGKGAFDHWMARVPTGKVLFECGGENLHEQVAREAMRRAADKLPGQYEFITRDSPVRISLRAFQEEEKQVNHFEEAKRNPTKAWANKQKAKEDIYKIYRGR</sequence>
<dbReference type="InterPro" id="IPR000114">
    <property type="entry name" value="Ribosomal_uL16_bact-type"/>
</dbReference>
<keyword evidence="2 4" id="KW-0689">Ribosomal protein</keyword>
<dbReference type="OMA" id="MPGMYEF"/>
<dbReference type="InterPro" id="IPR047873">
    <property type="entry name" value="Ribosomal_uL16"/>
</dbReference>
<dbReference type="CDD" id="cd01433">
    <property type="entry name" value="Ribosomal_L16_L10e"/>
    <property type="match status" value="1"/>
</dbReference>
<evidence type="ECO:0000313" key="8">
    <source>
        <dbReference type="Proteomes" id="UP000094389"/>
    </source>
</evidence>
<dbReference type="SUPFAM" id="SSF54686">
    <property type="entry name" value="Ribosomal protein L16p/L10e"/>
    <property type="match status" value="1"/>
</dbReference>
<comment type="similarity">
    <text evidence="1 4">Belongs to the universal ribosomal protein uL16 family.</text>
</comment>
<reference evidence="6 8" key="3">
    <citation type="journal article" date="2016" name="Proc. Natl. Acad. Sci. U.S.A.">
        <title>Comparative genomics of biotechnologically important yeasts.</title>
        <authorList>
            <person name="Riley R."/>
            <person name="Haridas S."/>
            <person name="Wolfe K.H."/>
            <person name="Lopes M.R."/>
            <person name="Hittinger C.T."/>
            <person name="Goeker M."/>
            <person name="Salamov A.A."/>
            <person name="Wisecaver J.H."/>
            <person name="Long T.M."/>
            <person name="Calvey C.H."/>
            <person name="Aerts A.L."/>
            <person name="Barry K.W."/>
            <person name="Choi C."/>
            <person name="Clum A."/>
            <person name="Coughlan A.Y."/>
            <person name="Deshpande S."/>
            <person name="Douglass A.P."/>
            <person name="Hanson S.J."/>
            <person name="Klenk H.-P."/>
            <person name="LaButti K.M."/>
            <person name="Lapidus A."/>
            <person name="Lindquist E.A."/>
            <person name="Lipzen A.M."/>
            <person name="Meier-Kolthoff J.P."/>
            <person name="Ohm R.A."/>
            <person name="Otillar R.P."/>
            <person name="Pangilinan J.L."/>
            <person name="Peng Y."/>
            <person name="Rokas A."/>
            <person name="Rosa C.A."/>
            <person name="Scheuner C."/>
            <person name="Sibirny A.A."/>
            <person name="Slot J.C."/>
            <person name="Stielow J.B."/>
            <person name="Sun H."/>
            <person name="Kurtzman C.P."/>
            <person name="Blackwell M."/>
            <person name="Grigoriev I.V."/>
            <person name="Jeffries T.W."/>
        </authorList>
    </citation>
    <scope>NUCLEOTIDE SEQUENCE [LARGE SCALE GENOMIC DNA]</scope>
    <source>
        <strain evidence="8">ATCC 18201 / CBS 1600 / BCRC 20928 / JCM 3617 / NBRC 0987 / NRRL Y-1542</strain>
        <strain evidence="6">NRRL Y-1542</strain>
    </source>
</reference>
<reference evidence="7" key="2">
    <citation type="journal article" date="2015" name="J. Biotechnol.">
        <title>The structure of the Cyberlindnera jadinii genome and its relation to Candida utilis analyzed by the occurrence of single nucleotide polymorphisms.</title>
        <authorList>
            <person name="Rupp O."/>
            <person name="Brinkrolf K."/>
            <person name="Buerth C."/>
            <person name="Kunigo M."/>
            <person name="Schneider J."/>
            <person name="Jaenicke S."/>
            <person name="Goesmann A."/>
            <person name="Puehler A."/>
            <person name="Jaeger K.-E."/>
            <person name="Ernst J.F."/>
        </authorList>
    </citation>
    <scope>NUCLEOTIDE SEQUENCE [LARGE SCALE GENOMIC DNA]</scope>
    <source>
        <strain evidence="7">ATCC 18201 / CBS 1600 / BCRC 20928 / JCM 3617 / NBRC 0987 / NRRL Y-1542</strain>
    </source>
</reference>
<dbReference type="Gene3D" id="3.90.1170.10">
    <property type="entry name" value="Ribosomal protein L10e/L16"/>
    <property type="match status" value="1"/>
</dbReference>
<evidence type="ECO:0000256" key="3">
    <source>
        <dbReference type="ARBA" id="ARBA00023274"/>
    </source>
</evidence>
<dbReference type="EMBL" id="CDQK01000004">
    <property type="protein sequence ID" value="CEP23184.1"/>
    <property type="molecule type" value="Genomic_DNA"/>
</dbReference>
<dbReference type="AlphaFoldDB" id="A0A0H5CF31"/>
<keyword evidence="8" id="KW-1185">Reference proteome</keyword>
<protein>
    <submittedName>
        <fullName evidence="5">Uncharacterized protein</fullName>
    </submittedName>
</protein>
<dbReference type="GO" id="GO:0032543">
    <property type="term" value="P:mitochondrial translation"/>
    <property type="evidence" value="ECO:0007669"/>
    <property type="project" value="TreeGrafter"/>
</dbReference>
<accession>A0A1E4S4H0</accession>
<dbReference type="Pfam" id="PF00252">
    <property type="entry name" value="Ribosomal_L16"/>
    <property type="match status" value="1"/>
</dbReference>
<dbReference type="GO" id="GO:0005762">
    <property type="term" value="C:mitochondrial large ribosomal subunit"/>
    <property type="evidence" value="ECO:0007669"/>
    <property type="project" value="TreeGrafter"/>
</dbReference>
<dbReference type="PANTHER" id="PTHR12220">
    <property type="entry name" value="50S/60S RIBOSOMAL PROTEIN L16"/>
    <property type="match status" value="1"/>
</dbReference>
<evidence type="ECO:0000256" key="4">
    <source>
        <dbReference type="RuleBase" id="RU004413"/>
    </source>
</evidence>
<dbReference type="NCBIfam" id="TIGR01164">
    <property type="entry name" value="rplP_bact"/>
    <property type="match status" value="1"/>
</dbReference>
<evidence type="ECO:0000313" key="5">
    <source>
        <dbReference type="EMBL" id="CEP23184.1"/>
    </source>
</evidence>
<dbReference type="InterPro" id="IPR036920">
    <property type="entry name" value="Ribosomal_uL16_sf"/>
</dbReference>
<dbReference type="PROSITE" id="PS00701">
    <property type="entry name" value="RIBOSOMAL_L16_2"/>
    <property type="match status" value="1"/>
</dbReference>
<dbReference type="STRING" id="983966.A0A0H5CF31"/>
<evidence type="ECO:0000313" key="7">
    <source>
        <dbReference type="Proteomes" id="UP000038830"/>
    </source>
</evidence>
<organism evidence="5 7">
    <name type="scientific">Cyberlindnera jadinii (strain ATCC 18201 / CBS 1600 / BCRC 20928 / JCM 3617 / NBRC 0987 / NRRL Y-1542)</name>
    <name type="common">Torula yeast</name>
    <name type="synonym">Candida utilis</name>
    <dbReference type="NCBI Taxonomy" id="983966"/>
    <lineage>
        <taxon>Eukaryota</taxon>
        <taxon>Fungi</taxon>
        <taxon>Dikarya</taxon>
        <taxon>Ascomycota</taxon>
        <taxon>Saccharomycotina</taxon>
        <taxon>Saccharomycetes</taxon>
        <taxon>Phaffomycetales</taxon>
        <taxon>Phaffomycetaceae</taxon>
        <taxon>Cyberlindnera</taxon>
    </lineage>
</organism>
<evidence type="ECO:0000313" key="6">
    <source>
        <dbReference type="EMBL" id="ODV74292.1"/>
    </source>
</evidence>
<dbReference type="OrthoDB" id="268521at2759"/>
<keyword evidence="3 4" id="KW-0687">Ribonucleoprotein</keyword>
<evidence type="ECO:0000256" key="2">
    <source>
        <dbReference type="ARBA" id="ARBA00022980"/>
    </source>
</evidence>
<name>A0A0H5CF31_CYBJN</name>
<dbReference type="GO" id="GO:0003735">
    <property type="term" value="F:structural constituent of ribosome"/>
    <property type="evidence" value="ECO:0007669"/>
    <property type="project" value="InterPro"/>
</dbReference>